<name>A0A136JI01_9PEZI</name>
<sequence>MAGAEEYPQPFDAKRLEPAKKRKHSDSSHSRDRDTPVRRDDRSNMTTVEELPQPFDAKKLEPAKKRQRSTSPSEAPRKLKRPGQRARISGAQAEEHHKRREQRDRETAADMAHTQAVLGQRGTHDVVREHYNAVPERGRDWRRTDSRIKGLRSFNNWVKSTIIQKFSPDEDHTPGAHERGRDMADRSDHELLVLDIGCGKGGDLGKWQQAPQNVALYVGLDPADVSINQARDRYHQMRSRGGGGRGGRGGYRGGNRSRLFDARFHVKDCYGETIEDIEVIRQVGFDTSPMGRSGFDIVSMMFCMHYAFESEEKARRMLQNVSASLKKGGRFIGTIPNSDVIGEKVTQFNARMAAKSNGQPKEESKQEENDGEPKGDPDAPAAAKDGEAEETAEWGNDLYRVRFPGKTPEDGIFRPPFGWKYNFFLDEAVEEVPEYVVPWHAFRALAEDYNLELQYHQSFKEIWEQEKDDPTLGPLSERMGVRGRGRGELLVTPEEMECANFYVAFCFYKV</sequence>
<keyword evidence="6 15" id="KW-0808">Transferase</keyword>
<evidence type="ECO:0000256" key="7">
    <source>
        <dbReference type="ARBA" id="ARBA00022691"/>
    </source>
</evidence>
<dbReference type="EC" id="2.1.1.56" evidence="3 15"/>
<dbReference type="PROSITE" id="PS51562">
    <property type="entry name" value="RNA_CAP0_MT"/>
    <property type="match status" value="1"/>
</dbReference>
<feature type="site" description="mRNA cap binding" evidence="16">
    <location>
        <position position="233"/>
    </location>
</feature>
<evidence type="ECO:0000256" key="10">
    <source>
        <dbReference type="ARBA" id="ARBA00023242"/>
    </source>
</evidence>
<evidence type="ECO:0000313" key="19">
    <source>
        <dbReference type="EMBL" id="KXJ96769.1"/>
    </source>
</evidence>
<proteinExistence type="inferred from homology"/>
<dbReference type="Gene3D" id="3.40.50.150">
    <property type="entry name" value="Vaccinia Virus protein VP39"/>
    <property type="match status" value="1"/>
</dbReference>
<dbReference type="GO" id="GO:0003723">
    <property type="term" value="F:RNA binding"/>
    <property type="evidence" value="ECO:0007669"/>
    <property type="project" value="UniProtKB-KW"/>
</dbReference>
<feature type="compositionally biased region" description="Basic and acidic residues" evidence="17">
    <location>
        <begin position="12"/>
        <end position="43"/>
    </location>
</feature>
<dbReference type="GO" id="GO:0005634">
    <property type="term" value="C:nucleus"/>
    <property type="evidence" value="ECO:0007669"/>
    <property type="project" value="UniProtKB-SubCell"/>
</dbReference>
<dbReference type="Proteomes" id="UP000070501">
    <property type="component" value="Unassembled WGS sequence"/>
</dbReference>
<evidence type="ECO:0000256" key="14">
    <source>
        <dbReference type="ARBA" id="ARBA00049739"/>
    </source>
</evidence>
<keyword evidence="20" id="KW-1185">Reference proteome</keyword>
<dbReference type="GO" id="GO:0004482">
    <property type="term" value="F:mRNA 5'-cap (guanine-N7-)-methyltransferase activity"/>
    <property type="evidence" value="ECO:0007669"/>
    <property type="project" value="UniProtKB-EC"/>
</dbReference>
<dbReference type="PANTHER" id="PTHR12189">
    <property type="entry name" value="MRNA GUANINE-7- METHYLTRANSFERASE"/>
    <property type="match status" value="1"/>
</dbReference>
<reference evidence="20" key="1">
    <citation type="submission" date="2016-02" db="EMBL/GenBank/DDBJ databases">
        <title>Draft genome sequence of Microdochium bolleyi, a fungal endophyte of beachgrass.</title>
        <authorList>
            <consortium name="DOE Joint Genome Institute"/>
            <person name="David A.S."/>
            <person name="May G."/>
            <person name="Haridas S."/>
            <person name="Lim J."/>
            <person name="Wang M."/>
            <person name="Labutti K."/>
            <person name="Lipzen A."/>
            <person name="Barry K."/>
            <person name="Grigoriev I.V."/>
        </authorList>
    </citation>
    <scope>NUCLEOTIDE SEQUENCE [LARGE SCALE GENOMIC DNA]</scope>
    <source>
        <strain evidence="20">J235TASD1</strain>
    </source>
</reference>
<evidence type="ECO:0000256" key="17">
    <source>
        <dbReference type="SAM" id="MobiDB-lite"/>
    </source>
</evidence>
<gene>
    <name evidence="19" type="ORF">Micbo1qcDRAFT_155408</name>
</gene>
<feature type="binding site" evidence="16">
    <location>
        <begin position="155"/>
        <end position="156"/>
    </location>
    <ligand>
        <name>mRNA</name>
        <dbReference type="ChEBI" id="CHEBI:33699"/>
    </ligand>
</feature>
<dbReference type="InParanoid" id="A0A136JI01"/>
<keyword evidence="4 15" id="KW-0489">Methyltransferase</keyword>
<dbReference type="InterPro" id="IPR004971">
    <property type="entry name" value="mRNA_G-N7_MeTrfase_dom"/>
</dbReference>
<evidence type="ECO:0000256" key="1">
    <source>
        <dbReference type="ARBA" id="ARBA00003378"/>
    </source>
</evidence>
<protein>
    <recommendedName>
        <fullName evidence="14 15">mRNA cap guanine-N(7) methyltransferase</fullName>
        <ecNumber evidence="3 15">2.1.1.56</ecNumber>
    </recommendedName>
    <alternativeName>
        <fullName evidence="11 15">mRNA (guanine-N(7))-methyltransferase</fullName>
    </alternativeName>
    <alternativeName>
        <fullName evidence="12 15">mRNA cap methyltransferase</fullName>
    </alternativeName>
</protein>
<keyword evidence="5 15" id="KW-0507">mRNA processing</keyword>
<dbReference type="InterPro" id="IPR039753">
    <property type="entry name" value="RG7MT1"/>
</dbReference>
<evidence type="ECO:0000313" key="20">
    <source>
        <dbReference type="Proteomes" id="UP000070501"/>
    </source>
</evidence>
<evidence type="ECO:0000256" key="11">
    <source>
        <dbReference type="ARBA" id="ARBA00032772"/>
    </source>
</evidence>
<evidence type="ECO:0000256" key="12">
    <source>
        <dbReference type="ARBA" id="ARBA00033387"/>
    </source>
</evidence>
<dbReference type="FunCoup" id="A0A136JI01">
    <property type="interactions" value="986"/>
</dbReference>
<accession>A0A136JI01</accession>
<dbReference type="Pfam" id="PF03291">
    <property type="entry name" value="mRNA_G-N7_MeTrfase"/>
    <property type="match status" value="2"/>
</dbReference>
<feature type="compositionally biased region" description="Basic and acidic residues" evidence="17">
    <location>
        <begin position="93"/>
        <end position="108"/>
    </location>
</feature>
<evidence type="ECO:0000256" key="5">
    <source>
        <dbReference type="ARBA" id="ARBA00022664"/>
    </source>
</evidence>
<evidence type="ECO:0000256" key="3">
    <source>
        <dbReference type="ARBA" id="ARBA00011926"/>
    </source>
</evidence>
<evidence type="ECO:0000256" key="8">
    <source>
        <dbReference type="ARBA" id="ARBA00022884"/>
    </source>
</evidence>
<evidence type="ECO:0000259" key="18">
    <source>
        <dbReference type="PROSITE" id="PS51562"/>
    </source>
</evidence>
<evidence type="ECO:0000256" key="16">
    <source>
        <dbReference type="PIRSR" id="PIRSR028762-2"/>
    </source>
</evidence>
<dbReference type="PANTHER" id="PTHR12189:SF2">
    <property type="entry name" value="MRNA CAP GUANINE-N7 METHYLTRANSFERASE"/>
    <property type="match status" value="1"/>
</dbReference>
<evidence type="ECO:0000256" key="6">
    <source>
        <dbReference type="ARBA" id="ARBA00022679"/>
    </source>
</evidence>
<feature type="site" description="mRNA cap binding" evidence="16">
    <location>
        <position position="502"/>
    </location>
</feature>
<feature type="site" description="mRNA cap binding" evidence="16">
    <location>
        <position position="200"/>
    </location>
</feature>
<dbReference type="InterPro" id="IPR016899">
    <property type="entry name" value="mRNA_G-N7_MeTrfase_euk"/>
</dbReference>
<comment type="similarity">
    <text evidence="15">Belongs to the class I-like SAM-binding methyltransferase superfamily. mRNA cap 0 methyltransferase family.</text>
</comment>
<evidence type="ECO:0000256" key="13">
    <source>
        <dbReference type="ARBA" id="ARBA00044712"/>
    </source>
</evidence>
<comment type="subcellular location">
    <subcellularLocation>
        <location evidence="2 15">Nucleus</location>
    </subcellularLocation>
</comment>
<comment type="function">
    <text evidence="1">Responsible for methylating the 5'-cap structure of mRNAs.</text>
</comment>
<feature type="region of interest" description="Disordered" evidence="17">
    <location>
        <begin position="353"/>
        <end position="391"/>
    </location>
</feature>
<feature type="domain" description="MRNA cap 0 methyltransferase" evidence="18">
    <location>
        <begin position="146"/>
        <end position="510"/>
    </location>
</feature>
<organism evidence="19 20">
    <name type="scientific">Microdochium bolleyi</name>
    <dbReference type="NCBI Taxonomy" id="196109"/>
    <lineage>
        <taxon>Eukaryota</taxon>
        <taxon>Fungi</taxon>
        <taxon>Dikarya</taxon>
        <taxon>Ascomycota</taxon>
        <taxon>Pezizomycotina</taxon>
        <taxon>Sordariomycetes</taxon>
        <taxon>Xylariomycetidae</taxon>
        <taxon>Xylariales</taxon>
        <taxon>Microdochiaceae</taxon>
        <taxon>Microdochium</taxon>
    </lineage>
</organism>
<feature type="site" description="mRNA cap binding" evidence="16">
    <location>
        <position position="434"/>
    </location>
</feature>
<evidence type="ECO:0000256" key="4">
    <source>
        <dbReference type="ARBA" id="ARBA00022603"/>
    </source>
</evidence>
<dbReference type="STRING" id="196109.A0A136JI01"/>
<dbReference type="OrthoDB" id="10248867at2759"/>
<keyword evidence="7 15" id="KW-0949">S-adenosyl-L-methionine</keyword>
<keyword evidence="10 15" id="KW-0539">Nucleus</keyword>
<dbReference type="AlphaFoldDB" id="A0A136JI01"/>
<keyword evidence="9 15" id="KW-0506">mRNA capping</keyword>
<comment type="catalytic activity">
    <reaction evidence="13">
        <text>a 5'-end (5'-triphosphoguanosine)-ribonucleoside in mRNA + S-adenosyl-L-methionine = a 5'-end (N(7)-methyl 5'-triphosphoguanosine)-ribonucleoside in mRNA + S-adenosyl-L-homocysteine</text>
        <dbReference type="Rhea" id="RHEA:67008"/>
        <dbReference type="Rhea" id="RHEA-COMP:17166"/>
        <dbReference type="Rhea" id="RHEA-COMP:17167"/>
        <dbReference type="ChEBI" id="CHEBI:57856"/>
        <dbReference type="ChEBI" id="CHEBI:59789"/>
        <dbReference type="ChEBI" id="CHEBI:156461"/>
        <dbReference type="ChEBI" id="CHEBI:167617"/>
        <dbReference type="EC" id="2.1.1.56"/>
    </reaction>
</comment>
<feature type="site" description="mRNA cap binding" evidence="16">
    <location>
        <position position="206"/>
    </location>
</feature>
<evidence type="ECO:0000256" key="15">
    <source>
        <dbReference type="PIRNR" id="PIRNR028762"/>
    </source>
</evidence>
<feature type="site" description="mRNA cap binding" evidence="16">
    <location>
        <position position="305"/>
    </location>
</feature>
<evidence type="ECO:0000256" key="2">
    <source>
        <dbReference type="ARBA" id="ARBA00004123"/>
    </source>
</evidence>
<dbReference type="PIRSF" id="PIRSF028762">
    <property type="entry name" value="ABD1"/>
    <property type="match status" value="1"/>
</dbReference>
<feature type="region of interest" description="Disordered" evidence="17">
    <location>
        <begin position="1"/>
        <end position="110"/>
    </location>
</feature>
<dbReference type="InterPro" id="IPR029063">
    <property type="entry name" value="SAM-dependent_MTases_sf"/>
</dbReference>
<feature type="compositionally biased region" description="Basic and acidic residues" evidence="17">
    <location>
        <begin position="360"/>
        <end position="377"/>
    </location>
</feature>
<dbReference type="EMBL" id="KQ964245">
    <property type="protein sequence ID" value="KXJ96769.1"/>
    <property type="molecule type" value="Genomic_DNA"/>
</dbReference>
<dbReference type="SUPFAM" id="SSF53335">
    <property type="entry name" value="S-adenosyl-L-methionine-dependent methyltransferases"/>
    <property type="match status" value="1"/>
</dbReference>
<evidence type="ECO:0000256" key="9">
    <source>
        <dbReference type="ARBA" id="ARBA00023042"/>
    </source>
</evidence>
<keyword evidence="8 15" id="KW-0694">RNA-binding</keyword>